<evidence type="ECO:0000313" key="3">
    <source>
        <dbReference type="Proteomes" id="UP001139179"/>
    </source>
</evidence>
<accession>A0A9X2IN13</accession>
<reference evidence="2" key="1">
    <citation type="submission" date="2022-05" db="EMBL/GenBank/DDBJ databases">
        <title>Comparative Genomics of Spacecraft Associated Microbes.</title>
        <authorList>
            <person name="Tran M.T."/>
            <person name="Wright A."/>
            <person name="Seuylemezian A."/>
            <person name="Eisen J."/>
            <person name="Coil D."/>
        </authorList>
    </citation>
    <scope>NUCLEOTIDE SEQUENCE</scope>
    <source>
        <strain evidence="2">214.1.1</strain>
    </source>
</reference>
<dbReference type="EMBL" id="JAMBOL010000002">
    <property type="protein sequence ID" value="MCM3713316.1"/>
    <property type="molecule type" value="Genomic_DNA"/>
</dbReference>
<name>A0A9X2IN13_9BACI</name>
<proteinExistence type="predicted"/>
<evidence type="ECO:0000259" key="1">
    <source>
        <dbReference type="PROSITE" id="PS50983"/>
    </source>
</evidence>
<comment type="caution">
    <text evidence="2">The sequence shown here is derived from an EMBL/GenBank/DDBJ whole genome shotgun (WGS) entry which is preliminary data.</text>
</comment>
<protein>
    <recommendedName>
        <fullName evidence="1">Fe/B12 periplasmic-binding domain-containing protein</fullName>
    </recommendedName>
</protein>
<dbReference type="InterPro" id="IPR002491">
    <property type="entry name" value="ABC_transptr_periplasmic_BD"/>
</dbReference>
<keyword evidence="3" id="KW-1185">Reference proteome</keyword>
<evidence type="ECO:0000313" key="2">
    <source>
        <dbReference type="EMBL" id="MCM3713316.1"/>
    </source>
</evidence>
<dbReference type="Gene3D" id="3.40.50.1980">
    <property type="entry name" value="Nitrogenase molybdenum iron protein domain"/>
    <property type="match status" value="1"/>
</dbReference>
<feature type="domain" description="Fe/B12 periplasmic-binding" evidence="1">
    <location>
        <begin position="1"/>
        <end position="79"/>
    </location>
</feature>
<dbReference type="SUPFAM" id="SSF53807">
    <property type="entry name" value="Helical backbone' metal receptor"/>
    <property type="match status" value="1"/>
</dbReference>
<organism evidence="2 3">
    <name type="scientific">Halalkalibacter oceani</name>
    <dbReference type="NCBI Taxonomy" id="1653776"/>
    <lineage>
        <taxon>Bacteria</taxon>
        <taxon>Bacillati</taxon>
        <taxon>Bacillota</taxon>
        <taxon>Bacilli</taxon>
        <taxon>Bacillales</taxon>
        <taxon>Bacillaceae</taxon>
        <taxon>Halalkalibacter</taxon>
    </lineage>
</organism>
<gene>
    <name evidence="2" type="ORF">M3202_04400</name>
</gene>
<sequence length="79" mass="9024">MTLEVLPEYLAEADYLLLGVRELGEENKKDIQNSPLWKNLPAVQAGCVMEYDLDSFYFQDPIALEQQLDETAAFLLSKQ</sequence>
<dbReference type="AlphaFoldDB" id="A0A9X2IN13"/>
<dbReference type="RefSeq" id="WP_251222123.1">
    <property type="nucleotide sequence ID" value="NZ_JAMBOL010000002.1"/>
</dbReference>
<dbReference type="PROSITE" id="PS50983">
    <property type="entry name" value="FE_B12_PBP"/>
    <property type="match status" value="1"/>
</dbReference>
<dbReference type="Proteomes" id="UP001139179">
    <property type="component" value="Unassembled WGS sequence"/>
</dbReference>